<dbReference type="WBParaSite" id="ACAC_0000973301-mRNA-1">
    <property type="protein sequence ID" value="ACAC_0000973301-mRNA-1"/>
    <property type="gene ID" value="ACAC_0000973301"/>
</dbReference>
<dbReference type="AlphaFoldDB" id="A0A0K0DFI8"/>
<organism evidence="2 3">
    <name type="scientific">Angiostrongylus cantonensis</name>
    <name type="common">Rat lungworm</name>
    <dbReference type="NCBI Taxonomy" id="6313"/>
    <lineage>
        <taxon>Eukaryota</taxon>
        <taxon>Metazoa</taxon>
        <taxon>Ecdysozoa</taxon>
        <taxon>Nematoda</taxon>
        <taxon>Chromadorea</taxon>
        <taxon>Rhabditida</taxon>
        <taxon>Rhabditina</taxon>
        <taxon>Rhabditomorpha</taxon>
        <taxon>Strongyloidea</taxon>
        <taxon>Metastrongylidae</taxon>
        <taxon>Angiostrongylus</taxon>
    </lineage>
</organism>
<reference evidence="2" key="1">
    <citation type="submission" date="2012-09" db="EMBL/GenBank/DDBJ databases">
        <authorList>
            <person name="Martin A.A."/>
        </authorList>
    </citation>
    <scope>NUCLEOTIDE SEQUENCE</scope>
</reference>
<accession>A0A0K0DFI8</accession>
<proteinExistence type="predicted"/>
<sequence length="142" mass="16122">MRLLSPIFVLQTVLAVMSQIYQGDVVGVITDMSGLSREDLKVFPVVEFPNRSYDVPKALYLFNNNRKVQQKADRFYSAFRNLNKGAKDFMAKLFYQGVRVAKGEVHNNIAGQELDTSMREMAANDCTNLALSFPQLKPFSEF</sequence>
<keyword evidence="1" id="KW-0732">Signal</keyword>
<protein>
    <submittedName>
        <fullName evidence="3">Secreted protein</fullName>
    </submittedName>
</protein>
<name>A0A0K0DFI8_ANGCA</name>
<feature type="signal peptide" evidence="1">
    <location>
        <begin position="1"/>
        <end position="15"/>
    </location>
</feature>
<reference evidence="3" key="2">
    <citation type="submission" date="2017-02" db="UniProtKB">
        <authorList>
            <consortium name="WormBaseParasite"/>
        </authorList>
    </citation>
    <scope>IDENTIFICATION</scope>
</reference>
<keyword evidence="2" id="KW-1185">Reference proteome</keyword>
<dbReference type="Proteomes" id="UP000035642">
    <property type="component" value="Unassembled WGS sequence"/>
</dbReference>
<feature type="chain" id="PRO_5013039990" evidence="1">
    <location>
        <begin position="16"/>
        <end position="142"/>
    </location>
</feature>
<evidence type="ECO:0000313" key="3">
    <source>
        <dbReference type="WBParaSite" id="ACAC_0000973301-mRNA-1"/>
    </source>
</evidence>
<evidence type="ECO:0000256" key="1">
    <source>
        <dbReference type="SAM" id="SignalP"/>
    </source>
</evidence>
<evidence type="ECO:0000313" key="2">
    <source>
        <dbReference type="Proteomes" id="UP000035642"/>
    </source>
</evidence>